<keyword evidence="1" id="KW-0812">Transmembrane</keyword>
<name>A0A9W9LKX0_9EURO</name>
<evidence type="ECO:0000313" key="2">
    <source>
        <dbReference type="EMBL" id="KAJ5160771.1"/>
    </source>
</evidence>
<dbReference type="AlphaFoldDB" id="A0A9W9LKX0"/>
<evidence type="ECO:0000313" key="3">
    <source>
        <dbReference type="Proteomes" id="UP001149163"/>
    </source>
</evidence>
<organism evidence="2 3">
    <name type="scientific">Penicillium canariense</name>
    <dbReference type="NCBI Taxonomy" id="189055"/>
    <lineage>
        <taxon>Eukaryota</taxon>
        <taxon>Fungi</taxon>
        <taxon>Dikarya</taxon>
        <taxon>Ascomycota</taxon>
        <taxon>Pezizomycotina</taxon>
        <taxon>Eurotiomycetes</taxon>
        <taxon>Eurotiomycetidae</taxon>
        <taxon>Eurotiales</taxon>
        <taxon>Aspergillaceae</taxon>
        <taxon>Penicillium</taxon>
    </lineage>
</organism>
<dbReference type="EMBL" id="JAPQKN010000004">
    <property type="protein sequence ID" value="KAJ5160771.1"/>
    <property type="molecule type" value="Genomic_DNA"/>
</dbReference>
<keyword evidence="1" id="KW-0472">Membrane</keyword>
<proteinExistence type="predicted"/>
<evidence type="ECO:0000256" key="1">
    <source>
        <dbReference type="SAM" id="Phobius"/>
    </source>
</evidence>
<reference evidence="2" key="2">
    <citation type="journal article" date="2023" name="IMA Fungus">
        <title>Comparative genomic study of the Penicillium genus elucidates a diverse pangenome and 15 lateral gene transfer events.</title>
        <authorList>
            <person name="Petersen C."/>
            <person name="Sorensen T."/>
            <person name="Nielsen M.R."/>
            <person name="Sondergaard T.E."/>
            <person name="Sorensen J.L."/>
            <person name="Fitzpatrick D.A."/>
            <person name="Frisvad J.C."/>
            <person name="Nielsen K.L."/>
        </authorList>
    </citation>
    <scope>NUCLEOTIDE SEQUENCE</scope>
    <source>
        <strain evidence="2">IBT 26290</strain>
    </source>
</reference>
<reference evidence="2" key="1">
    <citation type="submission" date="2022-11" db="EMBL/GenBank/DDBJ databases">
        <authorList>
            <person name="Petersen C."/>
        </authorList>
    </citation>
    <scope>NUCLEOTIDE SEQUENCE</scope>
    <source>
        <strain evidence="2">IBT 26290</strain>
    </source>
</reference>
<keyword evidence="3" id="KW-1185">Reference proteome</keyword>
<dbReference type="Proteomes" id="UP001149163">
    <property type="component" value="Unassembled WGS sequence"/>
</dbReference>
<protein>
    <submittedName>
        <fullName evidence="2">Uncharacterized protein</fullName>
    </submittedName>
</protein>
<dbReference type="RefSeq" id="XP_056542328.1">
    <property type="nucleotide sequence ID" value="XM_056689899.1"/>
</dbReference>
<keyword evidence="1" id="KW-1133">Transmembrane helix</keyword>
<sequence length="93" mass="9746">MQLYDVHPPHRGGSLVGSIVRLACFVLGPEDLSALGSPLLCALFHVALAALVGGGRERLGQAADRGPTKTARTGPELGKHAFTYQLANSSPQR</sequence>
<comment type="caution">
    <text evidence="2">The sequence shown here is derived from an EMBL/GenBank/DDBJ whole genome shotgun (WGS) entry which is preliminary data.</text>
</comment>
<dbReference type="GeneID" id="81429075"/>
<accession>A0A9W9LKX0</accession>
<feature type="transmembrane region" description="Helical" evidence="1">
    <location>
        <begin position="35"/>
        <end position="55"/>
    </location>
</feature>
<gene>
    <name evidence="2" type="ORF">N7482_007775</name>
</gene>